<comment type="caution">
    <text evidence="19">The sequence shown here is derived from an EMBL/GenBank/DDBJ whole genome shotgun (WGS) entry which is preliminary data.</text>
</comment>
<evidence type="ECO:0000256" key="1">
    <source>
        <dbReference type="ARBA" id="ARBA00001941"/>
    </source>
</evidence>
<dbReference type="EC" id="3.4.13.18" evidence="10"/>
<evidence type="ECO:0000313" key="20">
    <source>
        <dbReference type="Proteomes" id="UP000632659"/>
    </source>
</evidence>
<protein>
    <recommendedName>
        <fullName evidence="13">Cytosol non-specific dipeptidase</fullName>
        <ecNumber evidence="10">3.4.13.18</ecNumber>
    </recommendedName>
    <alternativeName>
        <fullName evidence="16">Aminoacyl-histidine dipeptidase</fullName>
    </alternativeName>
    <alternativeName>
        <fullName evidence="15">Beta-alanyl-histidine dipeptidase</fullName>
    </alternativeName>
    <alternativeName>
        <fullName evidence="14">Carnosinase</fullName>
    </alternativeName>
    <alternativeName>
        <fullName evidence="11">Peptidase D</fullName>
    </alternativeName>
    <alternativeName>
        <fullName evidence="17">Xaa-His dipeptidase</fullName>
    </alternativeName>
</protein>
<keyword evidence="5" id="KW-0378">Hydrolase</keyword>
<dbReference type="FunFam" id="3.40.630.10:FF:000015">
    <property type="entry name" value="Aminoacyl-histidine dipeptidase PepD"/>
    <property type="match status" value="1"/>
</dbReference>
<dbReference type="GO" id="GO:0070573">
    <property type="term" value="F:metallodipeptidase activity"/>
    <property type="evidence" value="ECO:0007669"/>
    <property type="project" value="TreeGrafter"/>
</dbReference>
<evidence type="ECO:0000256" key="8">
    <source>
        <dbReference type="ARBA" id="ARBA00023285"/>
    </source>
</evidence>
<dbReference type="PANTHER" id="PTHR43501:SF1">
    <property type="entry name" value="CYTOSOL NON-SPECIFIC DIPEPTIDASE"/>
    <property type="match status" value="1"/>
</dbReference>
<comment type="similarity">
    <text evidence="12">Belongs to the peptidase M20C family.</text>
</comment>
<dbReference type="CDD" id="cd03890">
    <property type="entry name" value="M20_pepD"/>
    <property type="match status" value="1"/>
</dbReference>
<dbReference type="Gene3D" id="3.40.630.10">
    <property type="entry name" value="Zn peptidases"/>
    <property type="match status" value="2"/>
</dbReference>
<sequence>MRVLEHLKPKSVFSYFEDLCGIPHGSRNVKAVSDYCVSFAKEHGLEWMQDDAYNVIIIKPATAGYEKAPAVMLQGHLDMVCEKDMALTDLDMAKTPLDIAIDGDYIYAKGTTLGGDDGIAVACMLAVLASNDLSHPRIEAVFTTDEEIGMLGAAAIDLSPLQAKLLINMDSEEEGIFLTSCAGGVTASINLPVAYEETGKTPVEITIDGLQGGHSGIEIDKGRGNANMLMGRLLNHMKQVDFRLAELKGGLKDNAIPLSCRAVIMTDDVEAVQQAVQEYEQVLRHEYRTSDPNVSVHAAVLETGSCALNADSTKRAVSLLTNVPNGVQAMSMDLVGLVETSLNLGILELTQQGLFLSFAVRSSVSSAKQAVLERLESIAELLGGTVELFGDYPAWEFKKDSRLREIMMQTYRDLYGKEPEIQAIHAGLECGIFSGKVEGLDCISLGPDMMNVHTSKERLSISSTARTWDLVVETLKRLKDF</sequence>
<evidence type="ECO:0000256" key="13">
    <source>
        <dbReference type="ARBA" id="ARBA00071271"/>
    </source>
</evidence>
<proteinExistence type="inferred from homology"/>
<dbReference type="InterPro" id="IPR002933">
    <property type="entry name" value="Peptidase_M20"/>
</dbReference>
<evidence type="ECO:0000259" key="18">
    <source>
        <dbReference type="Pfam" id="PF07687"/>
    </source>
</evidence>
<evidence type="ECO:0000256" key="14">
    <source>
        <dbReference type="ARBA" id="ARBA00075285"/>
    </source>
</evidence>
<dbReference type="FunFam" id="3.40.630.10:FF:000072">
    <property type="entry name" value="Aminoacyl-histidine dipeptidase"/>
    <property type="match status" value="1"/>
</dbReference>
<reference evidence="19" key="1">
    <citation type="submission" date="2020-08" db="EMBL/GenBank/DDBJ databases">
        <title>Genome public.</title>
        <authorList>
            <person name="Liu C."/>
            <person name="Sun Q."/>
        </authorList>
    </citation>
    <scope>NUCLEOTIDE SEQUENCE</scope>
    <source>
        <strain evidence="19">NSJ-15</strain>
    </source>
</reference>
<evidence type="ECO:0000256" key="2">
    <source>
        <dbReference type="ARBA" id="ARBA00001947"/>
    </source>
</evidence>
<evidence type="ECO:0000256" key="17">
    <source>
        <dbReference type="ARBA" id="ARBA00078074"/>
    </source>
</evidence>
<dbReference type="InterPro" id="IPR011650">
    <property type="entry name" value="Peptidase_M20_dimer"/>
</dbReference>
<evidence type="ECO:0000256" key="10">
    <source>
        <dbReference type="ARBA" id="ARBA00038976"/>
    </source>
</evidence>
<evidence type="ECO:0000256" key="3">
    <source>
        <dbReference type="ARBA" id="ARBA00022670"/>
    </source>
</evidence>
<dbReference type="PANTHER" id="PTHR43501">
    <property type="entry name" value="CYTOSOL NON-SPECIFIC DIPEPTIDASE"/>
    <property type="match status" value="1"/>
</dbReference>
<dbReference type="GO" id="GO:0005829">
    <property type="term" value="C:cytosol"/>
    <property type="evidence" value="ECO:0007669"/>
    <property type="project" value="TreeGrafter"/>
</dbReference>
<evidence type="ECO:0000256" key="16">
    <source>
        <dbReference type="ARBA" id="ARBA00077688"/>
    </source>
</evidence>
<dbReference type="PIRSF" id="PIRSF016599">
    <property type="entry name" value="Xaa-His_dipept"/>
    <property type="match status" value="1"/>
</dbReference>
<evidence type="ECO:0000256" key="4">
    <source>
        <dbReference type="ARBA" id="ARBA00022723"/>
    </source>
</evidence>
<dbReference type="PRINTS" id="PR00934">
    <property type="entry name" value="XHISDIPTASE"/>
</dbReference>
<dbReference type="Proteomes" id="UP000632659">
    <property type="component" value="Unassembled WGS sequence"/>
</dbReference>
<dbReference type="Pfam" id="PF01546">
    <property type="entry name" value="Peptidase_M20"/>
    <property type="match status" value="1"/>
</dbReference>
<dbReference type="GO" id="GO:0006508">
    <property type="term" value="P:proteolysis"/>
    <property type="evidence" value="ECO:0007669"/>
    <property type="project" value="UniProtKB-KW"/>
</dbReference>
<keyword evidence="6" id="KW-0862">Zinc</keyword>
<dbReference type="SUPFAM" id="SSF53187">
    <property type="entry name" value="Zn-dependent exopeptidases"/>
    <property type="match status" value="1"/>
</dbReference>
<keyword evidence="20" id="KW-1185">Reference proteome</keyword>
<comment type="cofactor">
    <cofactor evidence="1">
        <name>Co(2+)</name>
        <dbReference type="ChEBI" id="CHEBI:48828"/>
    </cofactor>
</comment>
<evidence type="ECO:0000256" key="12">
    <source>
        <dbReference type="ARBA" id="ARBA00061423"/>
    </source>
</evidence>
<dbReference type="InterPro" id="IPR001160">
    <property type="entry name" value="Peptidase_M20C"/>
</dbReference>
<evidence type="ECO:0000313" key="19">
    <source>
        <dbReference type="EMBL" id="MBC8611984.1"/>
    </source>
</evidence>
<keyword evidence="3" id="KW-0645">Protease</keyword>
<keyword evidence="7" id="KW-0482">Metalloprotease</keyword>
<keyword evidence="4" id="KW-0479">Metal-binding</keyword>
<dbReference type="SUPFAM" id="SSF55031">
    <property type="entry name" value="Bacterial exopeptidase dimerisation domain"/>
    <property type="match status" value="1"/>
</dbReference>
<dbReference type="GO" id="GO:0046872">
    <property type="term" value="F:metal ion binding"/>
    <property type="evidence" value="ECO:0007669"/>
    <property type="project" value="UniProtKB-KW"/>
</dbReference>
<evidence type="ECO:0000256" key="5">
    <source>
        <dbReference type="ARBA" id="ARBA00022801"/>
    </source>
</evidence>
<evidence type="ECO:0000256" key="9">
    <source>
        <dbReference type="ARBA" id="ARBA00036421"/>
    </source>
</evidence>
<keyword evidence="8" id="KW-0170">Cobalt</keyword>
<evidence type="ECO:0000256" key="11">
    <source>
        <dbReference type="ARBA" id="ARBA00044252"/>
    </source>
</evidence>
<gene>
    <name evidence="19" type="ORF">H8702_12875</name>
</gene>
<evidence type="ECO:0000256" key="7">
    <source>
        <dbReference type="ARBA" id="ARBA00023049"/>
    </source>
</evidence>
<evidence type="ECO:0000256" key="6">
    <source>
        <dbReference type="ARBA" id="ARBA00022833"/>
    </source>
</evidence>
<name>A0A8J6P9V7_9FIRM</name>
<dbReference type="NCBIfam" id="TIGR01893">
    <property type="entry name" value="aa-his-dipept"/>
    <property type="match status" value="1"/>
</dbReference>
<dbReference type="Pfam" id="PF07687">
    <property type="entry name" value="M20_dimer"/>
    <property type="match status" value="1"/>
</dbReference>
<dbReference type="OrthoDB" id="9773892at2"/>
<dbReference type="InterPro" id="IPR036264">
    <property type="entry name" value="Bact_exopeptidase_dim_dom"/>
</dbReference>
<accession>A0A8J6P9V7</accession>
<comment type="catalytic activity">
    <reaction evidence="9">
        <text>Hydrolysis of dipeptides, preferentially hydrophobic dipeptides including prolyl amino acids.</text>
        <dbReference type="EC" id="3.4.13.18"/>
    </reaction>
</comment>
<dbReference type="AlphaFoldDB" id="A0A8J6P9V7"/>
<dbReference type="EMBL" id="JACRTL010000009">
    <property type="protein sequence ID" value="MBC8611984.1"/>
    <property type="molecule type" value="Genomic_DNA"/>
</dbReference>
<feature type="domain" description="Peptidase M20 dimerisation" evidence="18">
    <location>
        <begin position="208"/>
        <end position="288"/>
    </location>
</feature>
<evidence type="ECO:0000256" key="15">
    <source>
        <dbReference type="ARBA" id="ARBA00076004"/>
    </source>
</evidence>
<organism evidence="19 20">
    <name type="scientific">Massiliimalia timonensis</name>
    <dbReference type="NCBI Taxonomy" id="1987501"/>
    <lineage>
        <taxon>Bacteria</taxon>
        <taxon>Bacillati</taxon>
        <taxon>Bacillota</taxon>
        <taxon>Clostridia</taxon>
        <taxon>Eubacteriales</taxon>
        <taxon>Oscillospiraceae</taxon>
        <taxon>Massiliimalia</taxon>
    </lineage>
</organism>
<dbReference type="RefSeq" id="WP_093987819.1">
    <property type="nucleotide sequence ID" value="NZ_FYDD01000002.1"/>
</dbReference>
<comment type="cofactor">
    <cofactor evidence="2">
        <name>Zn(2+)</name>
        <dbReference type="ChEBI" id="CHEBI:29105"/>
    </cofactor>
</comment>